<accession>A0A3S4VCD2</accession>
<proteinExistence type="predicted"/>
<dbReference type="InterPro" id="IPR011055">
    <property type="entry name" value="Dup_hybrid_motif"/>
</dbReference>
<feature type="compositionally biased region" description="Basic and acidic residues" evidence="1">
    <location>
        <begin position="219"/>
        <end position="234"/>
    </location>
</feature>
<dbReference type="OrthoDB" id="1099523at2"/>
<feature type="domain" description="M23ase beta-sheet core" evidence="3">
    <location>
        <begin position="335"/>
        <end position="432"/>
    </location>
</feature>
<feature type="compositionally biased region" description="Basic and acidic residues" evidence="1">
    <location>
        <begin position="118"/>
        <end position="129"/>
    </location>
</feature>
<dbReference type="Gene3D" id="6.10.250.3150">
    <property type="match status" value="1"/>
</dbReference>
<dbReference type="SUPFAM" id="SSF51261">
    <property type="entry name" value="Duplicated hybrid motif"/>
    <property type="match status" value="1"/>
</dbReference>
<feature type="region of interest" description="Disordered" evidence="1">
    <location>
        <begin position="213"/>
        <end position="234"/>
    </location>
</feature>
<dbReference type="InterPro" id="IPR050570">
    <property type="entry name" value="Cell_wall_metabolism_enzyme"/>
</dbReference>
<keyword evidence="2" id="KW-0732">Signal</keyword>
<dbReference type="KEGG" id="avc:NCTC10951_00282"/>
<feature type="signal peptide" evidence="2">
    <location>
        <begin position="1"/>
        <end position="27"/>
    </location>
</feature>
<evidence type="ECO:0000313" key="4">
    <source>
        <dbReference type="EMBL" id="VEI14424.1"/>
    </source>
</evidence>
<evidence type="ECO:0000256" key="2">
    <source>
        <dbReference type="SAM" id="SignalP"/>
    </source>
</evidence>
<dbReference type="GO" id="GO:0004222">
    <property type="term" value="F:metalloendopeptidase activity"/>
    <property type="evidence" value="ECO:0007669"/>
    <property type="project" value="TreeGrafter"/>
</dbReference>
<gene>
    <name evidence="4" type="ORF">NCTC10951_00282</name>
</gene>
<dbReference type="RefSeq" id="WP_126413098.1">
    <property type="nucleotide sequence ID" value="NZ_JASPER010000020.1"/>
</dbReference>
<reference evidence="4 5" key="1">
    <citation type="submission" date="2018-12" db="EMBL/GenBank/DDBJ databases">
        <authorList>
            <consortium name="Pathogen Informatics"/>
        </authorList>
    </citation>
    <scope>NUCLEOTIDE SEQUENCE [LARGE SCALE GENOMIC DNA]</scope>
    <source>
        <strain evidence="4 5">NCTC10951</strain>
    </source>
</reference>
<dbReference type="CDD" id="cd12797">
    <property type="entry name" value="M23_peptidase"/>
    <property type="match status" value="1"/>
</dbReference>
<protein>
    <submittedName>
        <fullName evidence="4">Glycyl-glycine endopeptidase ALE-1</fullName>
        <ecNumber evidence="4">3.4.24.75</ecNumber>
    </submittedName>
</protein>
<evidence type="ECO:0000259" key="3">
    <source>
        <dbReference type="Pfam" id="PF01551"/>
    </source>
</evidence>
<feature type="region of interest" description="Disordered" evidence="1">
    <location>
        <begin position="112"/>
        <end position="134"/>
    </location>
</feature>
<organism evidence="4 5">
    <name type="scientific">Actinomyces viscosus</name>
    <dbReference type="NCBI Taxonomy" id="1656"/>
    <lineage>
        <taxon>Bacteria</taxon>
        <taxon>Bacillati</taxon>
        <taxon>Actinomycetota</taxon>
        <taxon>Actinomycetes</taxon>
        <taxon>Actinomycetales</taxon>
        <taxon>Actinomycetaceae</taxon>
        <taxon>Actinomyces</taxon>
    </lineage>
</organism>
<dbReference type="InterPro" id="IPR016047">
    <property type="entry name" value="M23ase_b-sheet_dom"/>
</dbReference>
<feature type="chain" id="PRO_5038655904" evidence="2">
    <location>
        <begin position="28"/>
        <end position="438"/>
    </location>
</feature>
<sequence>MLSRLFLRRSRRRAAVCALAAASLAFFYSGDISLADERDDAVANQNEAQRRQQEVVSSLEGVSADLGQAYISLQNAQTSLTAAETELTSAENTLAEKEREKQIASDRLTTAQNSLDTVKQESEASKKTASETSDSVAEIVVSTYQGDNSVTSWSYVLASQDVEDLNRRASAVEIGSGVQEAVLSAAEVERAQNANREARQNAATTRVSTLKTEADTAEENAKTARDTAQTKRDDVARLAAEKQAAASTLESRKSDLQAQLDQANADAAAAAARVAEIDAANRAAASAGTMPSVPSSSIASDSLGDGYIGHPITGPLEVTSPFGYRVHPVTGTGTGHQGVDFAASEGTPQYASVSGVATYWNSESCGIGIDINGGIIDGHSYVITLCHLSGRSIADGQYVNRGDVVGSTGSTGYATGPHVHFQVAQDGVYIDPMSLPGF</sequence>
<dbReference type="Proteomes" id="UP000268658">
    <property type="component" value="Chromosome"/>
</dbReference>
<dbReference type="Gene3D" id="2.70.70.10">
    <property type="entry name" value="Glucose Permease (Domain IIA)"/>
    <property type="match status" value="1"/>
</dbReference>
<dbReference type="PANTHER" id="PTHR21666">
    <property type="entry name" value="PEPTIDASE-RELATED"/>
    <property type="match status" value="1"/>
</dbReference>
<dbReference type="EC" id="3.4.24.75" evidence="4"/>
<dbReference type="AlphaFoldDB" id="A0A3S4VCD2"/>
<evidence type="ECO:0000313" key="5">
    <source>
        <dbReference type="Proteomes" id="UP000268658"/>
    </source>
</evidence>
<keyword evidence="4" id="KW-0378">Hydrolase</keyword>
<dbReference type="EMBL" id="LR134477">
    <property type="protein sequence ID" value="VEI14424.1"/>
    <property type="molecule type" value="Genomic_DNA"/>
</dbReference>
<name>A0A3S4VCD2_ACTVI</name>
<dbReference type="PANTHER" id="PTHR21666:SF270">
    <property type="entry name" value="MUREIN HYDROLASE ACTIVATOR ENVC"/>
    <property type="match status" value="1"/>
</dbReference>
<evidence type="ECO:0000256" key="1">
    <source>
        <dbReference type="SAM" id="MobiDB-lite"/>
    </source>
</evidence>
<dbReference type="Pfam" id="PF01551">
    <property type="entry name" value="Peptidase_M23"/>
    <property type="match status" value="1"/>
</dbReference>